<protein>
    <recommendedName>
        <fullName evidence="4">DUF4738 domain-containing protein</fullName>
    </recommendedName>
</protein>
<name>A0A7K1SU88_9SPHI</name>
<evidence type="ECO:0000256" key="1">
    <source>
        <dbReference type="SAM" id="SignalP"/>
    </source>
</evidence>
<accession>A0A7K1SU88</accession>
<sequence length="181" mass="21207">MYWYKSAFYRFRFAVLAFLFGLASCKPDIQQSKTSYFNLSPYFSLQAKKYAHANLSVLKTVSRNGEAETKKVKIENWAGELSVFAESDINKPSWRNSYKTTVSGNTIIYTALEPDLKTREIILKRENDKVVYLMIFNVVTNKLFQTREKLTYYPDSLYIIQRKQQVRFLGTNNYLIKGKLK</sequence>
<evidence type="ECO:0008006" key="4">
    <source>
        <dbReference type="Google" id="ProtNLM"/>
    </source>
</evidence>
<reference evidence="2 3" key="1">
    <citation type="submission" date="2019-12" db="EMBL/GenBank/DDBJ databases">
        <title>Mucilaginibacter sp. HMF7410 genome sequencing and assembly.</title>
        <authorList>
            <person name="Kang H."/>
            <person name="Cha I."/>
            <person name="Kim H."/>
            <person name="Joh K."/>
        </authorList>
    </citation>
    <scope>NUCLEOTIDE SEQUENCE [LARGE SCALE GENOMIC DNA]</scope>
    <source>
        <strain evidence="2 3">HMF7410</strain>
    </source>
</reference>
<evidence type="ECO:0000313" key="3">
    <source>
        <dbReference type="Proteomes" id="UP000462014"/>
    </source>
</evidence>
<feature type="signal peptide" evidence="1">
    <location>
        <begin position="1"/>
        <end position="17"/>
    </location>
</feature>
<proteinExistence type="predicted"/>
<dbReference type="PROSITE" id="PS51257">
    <property type="entry name" value="PROKAR_LIPOPROTEIN"/>
    <property type="match status" value="1"/>
</dbReference>
<dbReference type="Proteomes" id="UP000462014">
    <property type="component" value="Unassembled WGS sequence"/>
</dbReference>
<keyword evidence="3" id="KW-1185">Reference proteome</keyword>
<feature type="chain" id="PRO_5029849015" description="DUF4738 domain-containing protein" evidence="1">
    <location>
        <begin position="18"/>
        <end position="181"/>
    </location>
</feature>
<gene>
    <name evidence="2" type="ORF">GO621_05040</name>
</gene>
<evidence type="ECO:0000313" key="2">
    <source>
        <dbReference type="EMBL" id="MVN20899.1"/>
    </source>
</evidence>
<dbReference type="AlphaFoldDB" id="A0A7K1SU88"/>
<keyword evidence="1" id="KW-0732">Signal</keyword>
<dbReference type="EMBL" id="WPIK01000004">
    <property type="protein sequence ID" value="MVN20899.1"/>
    <property type="molecule type" value="Genomic_DNA"/>
</dbReference>
<comment type="caution">
    <text evidence="2">The sequence shown here is derived from an EMBL/GenBank/DDBJ whole genome shotgun (WGS) entry which is preliminary data.</text>
</comment>
<dbReference type="RefSeq" id="WP_157564801.1">
    <property type="nucleotide sequence ID" value="NZ_WPIK01000004.1"/>
</dbReference>
<organism evidence="2 3">
    <name type="scientific">Mucilaginibacter arboris</name>
    <dbReference type="NCBI Taxonomy" id="2682090"/>
    <lineage>
        <taxon>Bacteria</taxon>
        <taxon>Pseudomonadati</taxon>
        <taxon>Bacteroidota</taxon>
        <taxon>Sphingobacteriia</taxon>
        <taxon>Sphingobacteriales</taxon>
        <taxon>Sphingobacteriaceae</taxon>
        <taxon>Mucilaginibacter</taxon>
    </lineage>
</organism>